<dbReference type="Pfam" id="PF02899">
    <property type="entry name" value="Phage_int_SAM_1"/>
    <property type="match status" value="1"/>
</dbReference>
<reference evidence="7 8" key="1">
    <citation type="submission" date="2017-11" db="EMBL/GenBank/DDBJ databases">
        <title>Draft genome sequence of magnetotactic bacterium Magnetospirillum kuznetsovii LBB-42.</title>
        <authorList>
            <person name="Grouzdev D.S."/>
            <person name="Rysina M.S."/>
            <person name="Baslerov R.V."/>
            <person name="Koziaeva V."/>
        </authorList>
    </citation>
    <scope>NUCLEOTIDE SEQUENCE [LARGE SCALE GENOMIC DNA]</scope>
    <source>
        <strain evidence="7 8">LBB-42</strain>
    </source>
</reference>
<keyword evidence="3" id="KW-0233">DNA recombination</keyword>
<comment type="caution">
    <text evidence="7">The sequence shown here is derived from an EMBL/GenBank/DDBJ whole genome shotgun (WGS) entry which is preliminary data.</text>
</comment>
<dbReference type="Proteomes" id="UP000251075">
    <property type="component" value="Unassembled WGS sequence"/>
</dbReference>
<evidence type="ECO:0000256" key="2">
    <source>
        <dbReference type="ARBA" id="ARBA00023125"/>
    </source>
</evidence>
<dbReference type="InterPro" id="IPR052925">
    <property type="entry name" value="Phage_Integrase-like_Recomb"/>
</dbReference>
<sequence length="372" mass="39442">MAAACANASTGCSACPTGGSAWSMTMLTARASIAATSPSTIPPARRCPMAPTDLPEDTADRLALYRAASRAPSTRRAYRSDWTHFQAWCTEVGQPALPTSVDAVCQYLAAHAGTLRATTLDRRLAALAAYHRAAGHAFDPGNHEIRAVLSGIRRVHGARPQGKEALTPDDMRAMVAGLPRSLAGARDRAMLLLGFAGGFRRSELAALEISMLDFRAGGLVVHLPGGKTDQDGSASLIKGIACASDDGPCPVAAVKDWVMRAHLSEGPLFRPIDRFGRIQEAFLRPRAVARIVCKAAGWAAEARGLSGRRARAFVASLGAHSLRAGFASSAAMAGAPEWAIQRQTGHQRRQTLWQYIRPADALATSRMARTGL</sequence>
<dbReference type="InterPro" id="IPR010998">
    <property type="entry name" value="Integrase_recombinase_N"/>
</dbReference>
<evidence type="ECO:0000259" key="6">
    <source>
        <dbReference type="PROSITE" id="PS51900"/>
    </source>
</evidence>
<dbReference type="CDD" id="cd00799">
    <property type="entry name" value="INT_Cre_C"/>
    <property type="match status" value="1"/>
</dbReference>
<dbReference type="PANTHER" id="PTHR34605">
    <property type="entry name" value="PHAGE_INTEGRASE DOMAIN-CONTAINING PROTEIN"/>
    <property type="match status" value="1"/>
</dbReference>
<evidence type="ECO:0000256" key="1">
    <source>
        <dbReference type="ARBA" id="ARBA00022908"/>
    </source>
</evidence>
<proteinExistence type="predicted"/>
<dbReference type="SUPFAM" id="SSF47823">
    <property type="entry name" value="lambda integrase-like, N-terminal domain"/>
    <property type="match status" value="1"/>
</dbReference>
<dbReference type="InterPro" id="IPR002104">
    <property type="entry name" value="Integrase_catalytic"/>
</dbReference>
<dbReference type="Gene3D" id="1.10.150.130">
    <property type="match status" value="1"/>
</dbReference>
<evidence type="ECO:0000259" key="5">
    <source>
        <dbReference type="PROSITE" id="PS51898"/>
    </source>
</evidence>
<dbReference type="Gene3D" id="1.10.443.10">
    <property type="entry name" value="Intergrase catalytic core"/>
    <property type="match status" value="1"/>
</dbReference>
<gene>
    <name evidence="7" type="ORF">CU669_07165</name>
</gene>
<dbReference type="GO" id="GO:0003677">
    <property type="term" value="F:DNA binding"/>
    <property type="evidence" value="ECO:0007669"/>
    <property type="project" value="UniProtKB-UniRule"/>
</dbReference>
<dbReference type="InterPro" id="IPR011010">
    <property type="entry name" value="DNA_brk_join_enz"/>
</dbReference>
<keyword evidence="2 4" id="KW-0238">DNA-binding</keyword>
<dbReference type="GO" id="GO:0006310">
    <property type="term" value="P:DNA recombination"/>
    <property type="evidence" value="ECO:0007669"/>
    <property type="project" value="UniProtKB-KW"/>
</dbReference>
<name>A0A364NZK3_9PROT</name>
<dbReference type="OrthoDB" id="5513193at2"/>
<dbReference type="InterPro" id="IPR044068">
    <property type="entry name" value="CB"/>
</dbReference>
<evidence type="ECO:0000313" key="8">
    <source>
        <dbReference type="Proteomes" id="UP000251075"/>
    </source>
</evidence>
<evidence type="ECO:0000256" key="4">
    <source>
        <dbReference type="PROSITE-ProRule" id="PRU01248"/>
    </source>
</evidence>
<dbReference type="PROSITE" id="PS51900">
    <property type="entry name" value="CB"/>
    <property type="match status" value="1"/>
</dbReference>
<protein>
    <recommendedName>
        <fullName evidence="9">Integrase</fullName>
    </recommendedName>
</protein>
<feature type="domain" description="Tyr recombinase" evidence="5">
    <location>
        <begin position="161"/>
        <end position="368"/>
    </location>
</feature>
<organism evidence="7 8">
    <name type="scientific">Paramagnetospirillum kuznetsovii</name>
    <dbReference type="NCBI Taxonomy" id="2053833"/>
    <lineage>
        <taxon>Bacteria</taxon>
        <taxon>Pseudomonadati</taxon>
        <taxon>Pseudomonadota</taxon>
        <taxon>Alphaproteobacteria</taxon>
        <taxon>Rhodospirillales</taxon>
        <taxon>Magnetospirillaceae</taxon>
        <taxon>Paramagnetospirillum</taxon>
    </lineage>
</organism>
<keyword evidence="8" id="KW-1185">Reference proteome</keyword>
<dbReference type="PROSITE" id="PS51898">
    <property type="entry name" value="TYR_RECOMBINASE"/>
    <property type="match status" value="1"/>
</dbReference>
<evidence type="ECO:0000313" key="7">
    <source>
        <dbReference type="EMBL" id="RAU22473.1"/>
    </source>
</evidence>
<feature type="domain" description="Core-binding (CB)" evidence="6">
    <location>
        <begin position="49"/>
        <end position="135"/>
    </location>
</feature>
<evidence type="ECO:0000256" key="3">
    <source>
        <dbReference type="ARBA" id="ARBA00023172"/>
    </source>
</evidence>
<accession>A0A364NZK3</accession>
<dbReference type="EMBL" id="PGTO01000004">
    <property type="protein sequence ID" value="RAU22473.1"/>
    <property type="molecule type" value="Genomic_DNA"/>
</dbReference>
<evidence type="ECO:0008006" key="9">
    <source>
        <dbReference type="Google" id="ProtNLM"/>
    </source>
</evidence>
<keyword evidence="1" id="KW-0229">DNA integration</keyword>
<dbReference type="SUPFAM" id="SSF56349">
    <property type="entry name" value="DNA breaking-rejoining enzymes"/>
    <property type="match status" value="1"/>
</dbReference>
<dbReference type="InterPro" id="IPR013762">
    <property type="entry name" value="Integrase-like_cat_sf"/>
</dbReference>
<dbReference type="GO" id="GO:0015074">
    <property type="term" value="P:DNA integration"/>
    <property type="evidence" value="ECO:0007669"/>
    <property type="project" value="UniProtKB-KW"/>
</dbReference>
<dbReference type="InterPro" id="IPR004107">
    <property type="entry name" value="Integrase_SAM-like_N"/>
</dbReference>
<dbReference type="PANTHER" id="PTHR34605:SF4">
    <property type="entry name" value="DNA ADENINE METHYLTRANSFERASE"/>
    <property type="match status" value="1"/>
</dbReference>
<dbReference type="AlphaFoldDB" id="A0A364NZK3"/>